<dbReference type="AlphaFoldDB" id="A0AAV2S6Z9"/>
<protein>
    <submittedName>
        <fullName evidence="3">Uncharacterized protein</fullName>
    </submittedName>
</protein>
<proteinExistence type="predicted"/>
<keyword evidence="2" id="KW-1133">Transmembrane helix</keyword>
<name>A0AAV2S6Z9_MEGNR</name>
<dbReference type="Proteomes" id="UP001497623">
    <property type="component" value="Unassembled WGS sequence"/>
</dbReference>
<keyword evidence="2" id="KW-0472">Membrane</keyword>
<evidence type="ECO:0000256" key="1">
    <source>
        <dbReference type="SAM" id="MobiDB-lite"/>
    </source>
</evidence>
<evidence type="ECO:0000313" key="4">
    <source>
        <dbReference type="Proteomes" id="UP001497623"/>
    </source>
</evidence>
<feature type="transmembrane region" description="Helical" evidence="2">
    <location>
        <begin position="127"/>
        <end position="148"/>
    </location>
</feature>
<feature type="non-terminal residue" evidence="3">
    <location>
        <position position="1"/>
    </location>
</feature>
<dbReference type="GO" id="GO:0005912">
    <property type="term" value="C:adherens junction"/>
    <property type="evidence" value="ECO:0007669"/>
    <property type="project" value="TreeGrafter"/>
</dbReference>
<dbReference type="EMBL" id="CAXKWB010046590">
    <property type="protein sequence ID" value="CAL4163959.1"/>
    <property type="molecule type" value="Genomic_DNA"/>
</dbReference>
<feature type="region of interest" description="Disordered" evidence="1">
    <location>
        <begin position="1"/>
        <end position="39"/>
    </location>
</feature>
<sequence length="218" mass="24538">GSIMFHVRRRPADHGPRKRKKKPIKVGEEHQRSRDPHFLPDKLPFLVEIGPDGSELGGSGRQHQLHLNVTEVGTDHSTHTGGQNLQLYGPNLQPRHCVIAHHGRHPQSRPVLGMQKHMSMARGYTKLQFYSTVAWCGLAVFTTFASLILNKMTECAHITYWTVGLCAGIILLILHLVSTLGAATMSGTPQLLNLLVIPYFRLYWSSERRAKMLFYTLS</sequence>
<comment type="caution">
    <text evidence="3">The sequence shown here is derived from an EMBL/GenBank/DDBJ whole genome shotgun (WGS) entry which is preliminary data.</text>
</comment>
<keyword evidence="4" id="KW-1185">Reference proteome</keyword>
<feature type="compositionally biased region" description="Basic and acidic residues" evidence="1">
    <location>
        <begin position="25"/>
        <end position="39"/>
    </location>
</feature>
<evidence type="ECO:0000313" key="3">
    <source>
        <dbReference type="EMBL" id="CAL4163959.1"/>
    </source>
</evidence>
<dbReference type="GO" id="GO:0050839">
    <property type="term" value="F:cell adhesion molecule binding"/>
    <property type="evidence" value="ECO:0007669"/>
    <property type="project" value="TreeGrafter"/>
</dbReference>
<evidence type="ECO:0000256" key="2">
    <source>
        <dbReference type="SAM" id="Phobius"/>
    </source>
</evidence>
<dbReference type="InterPro" id="IPR028842">
    <property type="entry name" value="Afadin"/>
</dbReference>
<dbReference type="GO" id="GO:0032880">
    <property type="term" value="P:regulation of protein localization"/>
    <property type="evidence" value="ECO:0007669"/>
    <property type="project" value="TreeGrafter"/>
</dbReference>
<reference evidence="3 4" key="1">
    <citation type="submission" date="2024-05" db="EMBL/GenBank/DDBJ databases">
        <authorList>
            <person name="Wallberg A."/>
        </authorList>
    </citation>
    <scope>NUCLEOTIDE SEQUENCE [LARGE SCALE GENOMIC DNA]</scope>
</reference>
<dbReference type="Gene3D" id="2.60.200.20">
    <property type="match status" value="1"/>
</dbReference>
<dbReference type="PANTHER" id="PTHR10398:SF2">
    <property type="entry name" value="AFADIN"/>
    <property type="match status" value="1"/>
</dbReference>
<dbReference type="SUPFAM" id="SSF49879">
    <property type="entry name" value="SMAD/FHA domain"/>
    <property type="match status" value="1"/>
</dbReference>
<organism evidence="3 4">
    <name type="scientific">Meganyctiphanes norvegica</name>
    <name type="common">Northern krill</name>
    <name type="synonym">Thysanopoda norvegica</name>
    <dbReference type="NCBI Taxonomy" id="48144"/>
    <lineage>
        <taxon>Eukaryota</taxon>
        <taxon>Metazoa</taxon>
        <taxon>Ecdysozoa</taxon>
        <taxon>Arthropoda</taxon>
        <taxon>Crustacea</taxon>
        <taxon>Multicrustacea</taxon>
        <taxon>Malacostraca</taxon>
        <taxon>Eumalacostraca</taxon>
        <taxon>Eucarida</taxon>
        <taxon>Euphausiacea</taxon>
        <taxon>Euphausiidae</taxon>
        <taxon>Meganyctiphanes</taxon>
    </lineage>
</organism>
<dbReference type="InterPro" id="IPR008984">
    <property type="entry name" value="SMAD_FHA_dom_sf"/>
</dbReference>
<gene>
    <name evidence="3" type="ORF">MNOR_LOCUS33068</name>
</gene>
<dbReference type="PANTHER" id="PTHR10398">
    <property type="entry name" value="AFADIN"/>
    <property type="match status" value="1"/>
</dbReference>
<keyword evidence="2" id="KW-0812">Transmembrane</keyword>
<accession>A0AAV2S6Z9</accession>
<feature type="transmembrane region" description="Helical" evidence="2">
    <location>
        <begin position="160"/>
        <end position="183"/>
    </location>
</feature>